<organism evidence="2">
    <name type="scientific">Bacteroides intestinalis</name>
    <dbReference type="NCBI Taxonomy" id="329854"/>
    <lineage>
        <taxon>Bacteria</taxon>
        <taxon>Pseudomonadati</taxon>
        <taxon>Bacteroidota</taxon>
        <taxon>Bacteroidia</taxon>
        <taxon>Bacteroidales</taxon>
        <taxon>Bacteroidaceae</taxon>
        <taxon>Bacteroides</taxon>
    </lineage>
</organism>
<feature type="transmembrane region" description="Helical" evidence="1">
    <location>
        <begin position="20"/>
        <end position="38"/>
    </location>
</feature>
<protein>
    <submittedName>
        <fullName evidence="2">Uncharacterized protein</fullName>
    </submittedName>
</protein>
<evidence type="ECO:0000256" key="1">
    <source>
        <dbReference type="SAM" id="Phobius"/>
    </source>
</evidence>
<proteinExistence type="predicted"/>
<dbReference type="AlphaFoldDB" id="A0A139LRD6"/>
<name>A0A139LRD6_9BACE</name>
<evidence type="ECO:0000313" key="2">
    <source>
        <dbReference type="EMBL" id="KXT54010.1"/>
    </source>
</evidence>
<reference evidence="2 3" key="1">
    <citation type="submission" date="2016-02" db="EMBL/GenBank/DDBJ databases">
        <authorList>
            <person name="Wen L."/>
            <person name="He K."/>
            <person name="Yang H."/>
        </authorList>
    </citation>
    <scope>NUCLEOTIDE SEQUENCE [LARGE SCALE GENOMIC DNA]</scope>
    <source>
        <strain evidence="2 3">KLE1704</strain>
    </source>
</reference>
<dbReference type="PATRIC" id="fig|329854.7.peg.1121"/>
<keyword evidence="1" id="KW-0472">Membrane</keyword>
<accession>A0A139LRD6</accession>
<comment type="caution">
    <text evidence="2">The sequence shown here is derived from an EMBL/GenBank/DDBJ whole genome shotgun (WGS) entry which is preliminary data.</text>
</comment>
<gene>
    <name evidence="2" type="ORF">HMPREF2531_01109</name>
</gene>
<evidence type="ECO:0000313" key="3">
    <source>
        <dbReference type="Proteomes" id="UP000070319"/>
    </source>
</evidence>
<keyword evidence="1" id="KW-0812">Transmembrane</keyword>
<sequence length="43" mass="4725">MLSLSIAVAKVGISLKPAIATMKFFCLILSLFLLYPHFENIGI</sequence>
<dbReference type="EMBL" id="LTDF01000048">
    <property type="protein sequence ID" value="KXT54010.1"/>
    <property type="molecule type" value="Genomic_DNA"/>
</dbReference>
<keyword evidence="1" id="KW-1133">Transmembrane helix</keyword>
<dbReference type="Proteomes" id="UP000070319">
    <property type="component" value="Unassembled WGS sequence"/>
</dbReference>